<sequence>MERGWRIGQKLWNIHLVMMREKEGWPKWGRWKGHEWRSYCWRGCTAASIRVAGGG</sequence>
<dbReference type="EMBL" id="HACA01015355">
    <property type="protein sequence ID" value="CDW32716.1"/>
    <property type="molecule type" value="Transcribed_RNA"/>
</dbReference>
<protein>
    <submittedName>
        <fullName evidence="1">Uncharacterized protein</fullName>
    </submittedName>
</protein>
<accession>A0A0K2U4S8</accession>
<dbReference type="AlphaFoldDB" id="A0A0K2U4S8"/>
<evidence type="ECO:0000313" key="1">
    <source>
        <dbReference type="EMBL" id="CDW32716.1"/>
    </source>
</evidence>
<organism evidence="1">
    <name type="scientific">Lepeophtheirus salmonis</name>
    <name type="common">Salmon louse</name>
    <name type="synonym">Caligus salmonis</name>
    <dbReference type="NCBI Taxonomy" id="72036"/>
    <lineage>
        <taxon>Eukaryota</taxon>
        <taxon>Metazoa</taxon>
        <taxon>Ecdysozoa</taxon>
        <taxon>Arthropoda</taxon>
        <taxon>Crustacea</taxon>
        <taxon>Multicrustacea</taxon>
        <taxon>Hexanauplia</taxon>
        <taxon>Copepoda</taxon>
        <taxon>Siphonostomatoida</taxon>
        <taxon>Caligidae</taxon>
        <taxon>Lepeophtheirus</taxon>
    </lineage>
</organism>
<reference evidence="1" key="1">
    <citation type="submission" date="2014-05" db="EMBL/GenBank/DDBJ databases">
        <authorList>
            <person name="Chronopoulou M."/>
        </authorList>
    </citation>
    <scope>NUCLEOTIDE SEQUENCE</scope>
    <source>
        <tissue evidence="1">Whole organism</tissue>
    </source>
</reference>
<name>A0A0K2U4S8_LEPSM</name>
<proteinExistence type="predicted"/>